<name>A0A4Q1BPN5_TREME</name>
<sequence>MATIRNSIPRPPPIQRRESGNSQYSDVTLVYDERGLSDTGTDTNCSPYNEKDEYFGNDPHVIKTEASSLDEVTFTADGADGELAGWDIDLSHLTQKHHCHQSDPVDQPDPSHKSNLVEYTVCSDVQYIPMKTEEVSDWPTVFDTDEDSIDETLNLNPTKQTKAEPDVTVTITINLIPVDQEFNTGDVERWDATYPTIMEQIATEFKEKKSKRDTIGPNEVIELARAAIESIWVEKKGNALRWDDGKTGHVSGMEQGPMCIPLTYDGFQECDVPPSEYWKHLGNLSLLRRTLRASEISDMTIRRECESPADID</sequence>
<evidence type="ECO:0000313" key="3">
    <source>
        <dbReference type="Proteomes" id="UP000289152"/>
    </source>
</evidence>
<dbReference type="InParanoid" id="A0A4Q1BPN5"/>
<accession>A0A4Q1BPN5</accession>
<reference evidence="2 3" key="1">
    <citation type="submission" date="2016-06" db="EMBL/GenBank/DDBJ databases">
        <title>Evolution of pathogenesis and genome organization in the Tremellales.</title>
        <authorList>
            <person name="Cuomo C."/>
            <person name="Litvintseva A."/>
            <person name="Heitman J."/>
            <person name="Chen Y."/>
            <person name="Sun S."/>
            <person name="Springer D."/>
            <person name="Dromer F."/>
            <person name="Young S."/>
            <person name="Zeng Q."/>
            <person name="Chapman S."/>
            <person name="Gujja S."/>
            <person name="Saif S."/>
            <person name="Birren B."/>
        </authorList>
    </citation>
    <scope>NUCLEOTIDE SEQUENCE [LARGE SCALE GENOMIC DNA]</scope>
    <source>
        <strain evidence="2 3">ATCC 28783</strain>
    </source>
</reference>
<evidence type="ECO:0000313" key="2">
    <source>
        <dbReference type="EMBL" id="RXK39780.1"/>
    </source>
</evidence>
<feature type="region of interest" description="Disordered" evidence="1">
    <location>
        <begin position="1"/>
        <end position="24"/>
    </location>
</feature>
<organism evidence="2 3">
    <name type="scientific">Tremella mesenterica</name>
    <name type="common">Jelly fungus</name>
    <dbReference type="NCBI Taxonomy" id="5217"/>
    <lineage>
        <taxon>Eukaryota</taxon>
        <taxon>Fungi</taxon>
        <taxon>Dikarya</taxon>
        <taxon>Basidiomycota</taxon>
        <taxon>Agaricomycotina</taxon>
        <taxon>Tremellomycetes</taxon>
        <taxon>Tremellales</taxon>
        <taxon>Tremellaceae</taxon>
        <taxon>Tremella</taxon>
    </lineage>
</organism>
<keyword evidence="3" id="KW-1185">Reference proteome</keyword>
<dbReference type="Proteomes" id="UP000289152">
    <property type="component" value="Unassembled WGS sequence"/>
</dbReference>
<protein>
    <submittedName>
        <fullName evidence="2">Uncharacterized protein</fullName>
    </submittedName>
</protein>
<proteinExistence type="predicted"/>
<dbReference type="AlphaFoldDB" id="A0A4Q1BPN5"/>
<comment type="caution">
    <text evidence="2">The sequence shown here is derived from an EMBL/GenBank/DDBJ whole genome shotgun (WGS) entry which is preliminary data.</text>
</comment>
<dbReference type="EMBL" id="SDIL01000027">
    <property type="protein sequence ID" value="RXK39780.1"/>
    <property type="molecule type" value="Genomic_DNA"/>
</dbReference>
<gene>
    <name evidence="2" type="ORF">M231_02973</name>
</gene>
<evidence type="ECO:0000256" key="1">
    <source>
        <dbReference type="SAM" id="MobiDB-lite"/>
    </source>
</evidence>